<dbReference type="HOGENOM" id="CLU_083583_0_0_11"/>
<feature type="domain" description="Phosphoribosyltransferase" evidence="1">
    <location>
        <begin position="28"/>
        <end position="197"/>
    </location>
</feature>
<dbReference type="RefSeq" id="WP_006236696.1">
    <property type="nucleotide sequence ID" value="NZ_JH636049.1"/>
</dbReference>
<dbReference type="InterPro" id="IPR029057">
    <property type="entry name" value="PRTase-like"/>
</dbReference>
<evidence type="ECO:0000313" key="3">
    <source>
        <dbReference type="Proteomes" id="UP000004691"/>
    </source>
</evidence>
<dbReference type="eggNOG" id="COG1926">
    <property type="taxonomic scope" value="Bacteria"/>
</dbReference>
<sequence length="232" mass="24992">MSRRGQRATRTALHRDTGRVYADREAGGQALAEVLREYDWVEPVVLGLARGGVPVAAEVAGELGAPLGVAVARKIGAPGRPEFGIGAVTAHGPVVVDEQSVRMLGMTPSDLDEAAAREREEVRRRLDVYQRGRDPERLEGRDVLVVDDGLATGVTARASLRELRREGPRRLVFAAPVCAPQAASALHADADEVICVSEPPFFQAVGQWYGNFSQTSDDEVVALLDRYAKGAR</sequence>
<keyword evidence="3" id="KW-1185">Reference proteome</keyword>
<keyword evidence="2" id="KW-0808">Transferase</keyword>
<name>I0UXJ7_9PSEU</name>
<keyword evidence="2" id="KW-0328">Glycosyltransferase</keyword>
<evidence type="ECO:0000313" key="2">
    <source>
        <dbReference type="EMBL" id="EID52600.1"/>
    </source>
</evidence>
<gene>
    <name evidence="2" type="ORF">SacxiDRAFT_0319</name>
</gene>
<dbReference type="EMBL" id="JH636049">
    <property type="protein sequence ID" value="EID52600.1"/>
    <property type="molecule type" value="Genomic_DNA"/>
</dbReference>
<dbReference type="Proteomes" id="UP000004691">
    <property type="component" value="Unassembled WGS sequence"/>
</dbReference>
<reference evidence="2 3" key="1">
    <citation type="submission" date="2012-01" db="EMBL/GenBank/DDBJ databases">
        <title>Improved High-Quality Draft sequence of Saccharomonospora xinjiangensis XJ-54.</title>
        <authorList>
            <consortium name="US DOE Joint Genome Institute"/>
            <person name="Lucas S."/>
            <person name="Han J."/>
            <person name="Lapidus A."/>
            <person name="Cheng J.-F."/>
            <person name="Goodwin L."/>
            <person name="Pitluck S."/>
            <person name="Peters L."/>
            <person name="Mikhailova N."/>
            <person name="Teshima H."/>
            <person name="Detter J.C."/>
            <person name="Han C."/>
            <person name="Tapia R."/>
            <person name="Land M."/>
            <person name="Hauser L."/>
            <person name="Kyrpides N."/>
            <person name="Ivanova N."/>
            <person name="Pagani I."/>
            <person name="Brambilla E.-M."/>
            <person name="Klenk H.-P."/>
            <person name="Woyke T."/>
        </authorList>
    </citation>
    <scope>NUCLEOTIDE SEQUENCE [LARGE SCALE GENOMIC DNA]</scope>
    <source>
        <strain evidence="2 3">XJ-54</strain>
    </source>
</reference>
<dbReference type="Gene3D" id="3.30.1310.20">
    <property type="entry name" value="PRTase-like"/>
    <property type="match status" value="1"/>
</dbReference>
<dbReference type="Pfam" id="PF00156">
    <property type="entry name" value="Pribosyltran"/>
    <property type="match status" value="1"/>
</dbReference>
<dbReference type="SUPFAM" id="SSF53271">
    <property type="entry name" value="PRTase-like"/>
    <property type="match status" value="1"/>
</dbReference>
<protein>
    <submittedName>
        <fullName evidence="2">Putative phosphoribosyltransferase</fullName>
    </submittedName>
</protein>
<proteinExistence type="predicted"/>
<dbReference type="InterPro" id="IPR000836">
    <property type="entry name" value="PRTase_dom"/>
</dbReference>
<dbReference type="GO" id="GO:0016757">
    <property type="term" value="F:glycosyltransferase activity"/>
    <property type="evidence" value="ECO:0007669"/>
    <property type="project" value="UniProtKB-KW"/>
</dbReference>
<dbReference type="STRING" id="882086.SacxiDRAFT_0319"/>
<dbReference type="OrthoDB" id="9810066at2"/>
<evidence type="ECO:0000259" key="1">
    <source>
        <dbReference type="Pfam" id="PF00156"/>
    </source>
</evidence>
<organism evidence="2 3">
    <name type="scientific">Saccharomonospora xinjiangensis XJ-54</name>
    <dbReference type="NCBI Taxonomy" id="882086"/>
    <lineage>
        <taxon>Bacteria</taxon>
        <taxon>Bacillati</taxon>
        <taxon>Actinomycetota</taxon>
        <taxon>Actinomycetes</taxon>
        <taxon>Pseudonocardiales</taxon>
        <taxon>Pseudonocardiaceae</taxon>
        <taxon>Saccharomonospora</taxon>
    </lineage>
</organism>
<dbReference type="AlphaFoldDB" id="I0UXJ7"/>
<dbReference type="CDD" id="cd06223">
    <property type="entry name" value="PRTases_typeI"/>
    <property type="match status" value="1"/>
</dbReference>
<dbReference type="Gene3D" id="3.40.50.2020">
    <property type="match status" value="1"/>
</dbReference>
<accession>I0UXJ7</accession>